<reference evidence="2 3" key="1">
    <citation type="journal article" date="2019" name="Commun. Biol.">
        <title>The bagworm genome reveals a unique fibroin gene that provides high tensile strength.</title>
        <authorList>
            <person name="Kono N."/>
            <person name="Nakamura H."/>
            <person name="Ohtoshi R."/>
            <person name="Tomita M."/>
            <person name="Numata K."/>
            <person name="Arakawa K."/>
        </authorList>
    </citation>
    <scope>NUCLEOTIDE SEQUENCE [LARGE SCALE GENOMIC DNA]</scope>
</reference>
<dbReference type="Proteomes" id="UP000299102">
    <property type="component" value="Unassembled WGS sequence"/>
</dbReference>
<comment type="caution">
    <text evidence="2">The sequence shown here is derived from an EMBL/GenBank/DDBJ whole genome shotgun (WGS) entry which is preliminary data.</text>
</comment>
<accession>A0A4C1X4M4</accession>
<feature type="region of interest" description="Disordered" evidence="1">
    <location>
        <begin position="173"/>
        <end position="207"/>
    </location>
</feature>
<proteinExistence type="predicted"/>
<evidence type="ECO:0000313" key="2">
    <source>
        <dbReference type="EMBL" id="GBP58678.1"/>
    </source>
</evidence>
<feature type="compositionally biased region" description="Basic and acidic residues" evidence="1">
    <location>
        <begin position="187"/>
        <end position="199"/>
    </location>
</feature>
<keyword evidence="3" id="KW-1185">Reference proteome</keyword>
<evidence type="ECO:0000256" key="1">
    <source>
        <dbReference type="SAM" id="MobiDB-lite"/>
    </source>
</evidence>
<organism evidence="2 3">
    <name type="scientific">Eumeta variegata</name>
    <name type="common">Bagworm moth</name>
    <name type="synonym">Eumeta japonica</name>
    <dbReference type="NCBI Taxonomy" id="151549"/>
    <lineage>
        <taxon>Eukaryota</taxon>
        <taxon>Metazoa</taxon>
        <taxon>Ecdysozoa</taxon>
        <taxon>Arthropoda</taxon>
        <taxon>Hexapoda</taxon>
        <taxon>Insecta</taxon>
        <taxon>Pterygota</taxon>
        <taxon>Neoptera</taxon>
        <taxon>Endopterygota</taxon>
        <taxon>Lepidoptera</taxon>
        <taxon>Glossata</taxon>
        <taxon>Ditrysia</taxon>
        <taxon>Tineoidea</taxon>
        <taxon>Psychidae</taxon>
        <taxon>Oiketicinae</taxon>
        <taxon>Eumeta</taxon>
    </lineage>
</organism>
<gene>
    <name evidence="2" type="ORF">EVAR_97081_1</name>
</gene>
<dbReference type="EMBL" id="BGZK01000742">
    <property type="protein sequence ID" value="GBP58678.1"/>
    <property type="molecule type" value="Genomic_DNA"/>
</dbReference>
<protein>
    <submittedName>
        <fullName evidence="2">Uncharacterized protein</fullName>
    </submittedName>
</protein>
<sequence length="207" mass="23759">MSNMKNLVLLHVKTVKLVSVITVDVTLRESDRRDAGHRTIAWPITGSLFRWRIFASCPLLDRPAFKYYRKRRDLRRPYTAAPSGAHKAAGESLEARSAKLSVFRTHTQEGPTLYTRCRCEGARVCVKKGVCAEKWAHTNTDLLYGGYREFADVIVPFVGCVRILPTVKDERQTQLTTTQQTKRLKKSDKPPLDRRDRERKNHKPVPL</sequence>
<name>A0A4C1X4M4_EUMVA</name>
<dbReference type="AlphaFoldDB" id="A0A4C1X4M4"/>
<evidence type="ECO:0000313" key="3">
    <source>
        <dbReference type="Proteomes" id="UP000299102"/>
    </source>
</evidence>